<dbReference type="GO" id="GO:0005694">
    <property type="term" value="C:chromosome"/>
    <property type="evidence" value="ECO:0007669"/>
    <property type="project" value="UniProtKB-ARBA"/>
</dbReference>
<evidence type="ECO:0000313" key="15">
    <source>
        <dbReference type="EMBL" id="KAG0691361.1"/>
    </source>
</evidence>
<dbReference type="SUPFAM" id="SSF52540">
    <property type="entry name" value="P-loop containing nucleoside triphosphate hydrolases"/>
    <property type="match status" value="2"/>
</dbReference>
<dbReference type="FunFam" id="3.40.50.10810:FF:000014">
    <property type="entry name" value="SWI/SNF-related matrix-associated actin-dependent regulator of chromatin subfamily A containing DEAD/H box 1"/>
    <property type="match status" value="1"/>
</dbReference>
<evidence type="ECO:0000256" key="4">
    <source>
        <dbReference type="ARBA" id="ARBA00022741"/>
    </source>
</evidence>
<evidence type="ECO:0000256" key="11">
    <source>
        <dbReference type="SAM" id="Coils"/>
    </source>
</evidence>
<dbReference type="EC" id="3.6.4.12" evidence="3"/>
<proteinExistence type="inferred from homology"/>
<dbReference type="Pfam" id="PF00176">
    <property type="entry name" value="SNF2-rel_dom"/>
    <property type="match status" value="1"/>
</dbReference>
<evidence type="ECO:0000256" key="8">
    <source>
        <dbReference type="ARBA" id="ARBA00022853"/>
    </source>
</evidence>
<dbReference type="GO" id="GO:0003677">
    <property type="term" value="F:DNA binding"/>
    <property type="evidence" value="ECO:0007669"/>
    <property type="project" value="UniProtKB-KW"/>
</dbReference>
<feature type="region of interest" description="Disordered" evidence="12">
    <location>
        <begin position="1"/>
        <end position="198"/>
    </location>
</feature>
<feature type="compositionally biased region" description="Basic and acidic residues" evidence="12">
    <location>
        <begin position="82"/>
        <end position="103"/>
    </location>
</feature>
<dbReference type="InterPro" id="IPR038718">
    <property type="entry name" value="SNF2-like_sf"/>
</dbReference>
<feature type="region of interest" description="Disordered" evidence="12">
    <location>
        <begin position="381"/>
        <end position="448"/>
    </location>
</feature>
<dbReference type="PROSITE" id="PS51192">
    <property type="entry name" value="HELICASE_ATP_BIND_1"/>
    <property type="match status" value="1"/>
</dbReference>
<dbReference type="PROSITE" id="PS51194">
    <property type="entry name" value="HELICASE_CTER"/>
    <property type="match status" value="1"/>
</dbReference>
<evidence type="ECO:0000313" key="16">
    <source>
        <dbReference type="Proteomes" id="UP000697127"/>
    </source>
</evidence>
<evidence type="ECO:0000259" key="14">
    <source>
        <dbReference type="PROSITE" id="PS51194"/>
    </source>
</evidence>
<feature type="domain" description="Helicase C-terminal" evidence="14">
    <location>
        <begin position="1056"/>
        <end position="1216"/>
    </location>
</feature>
<feature type="compositionally biased region" description="Acidic residues" evidence="12">
    <location>
        <begin position="143"/>
        <end position="166"/>
    </location>
</feature>
<dbReference type="Gene3D" id="3.40.50.10810">
    <property type="entry name" value="Tandem AAA-ATPase domain"/>
    <property type="match status" value="1"/>
</dbReference>
<feature type="compositionally biased region" description="Polar residues" evidence="12">
    <location>
        <begin position="129"/>
        <end position="139"/>
    </location>
</feature>
<dbReference type="SMART" id="SM00487">
    <property type="entry name" value="DEXDc"/>
    <property type="match status" value="1"/>
</dbReference>
<evidence type="ECO:0000256" key="3">
    <source>
        <dbReference type="ARBA" id="ARBA00012551"/>
    </source>
</evidence>
<dbReference type="GO" id="GO:0005634">
    <property type="term" value="C:nucleus"/>
    <property type="evidence" value="ECO:0007669"/>
    <property type="project" value="UniProtKB-SubCell"/>
</dbReference>
<feature type="domain" description="Helicase ATP-binding" evidence="13">
    <location>
        <begin position="685"/>
        <end position="850"/>
    </location>
</feature>
<gene>
    <name evidence="15" type="ORF">C6P40_001645</name>
</gene>
<dbReference type="CDD" id="cd17998">
    <property type="entry name" value="DEXHc_SMARCAD1"/>
    <property type="match status" value="1"/>
</dbReference>
<dbReference type="InterPro" id="IPR001650">
    <property type="entry name" value="Helicase_C-like"/>
</dbReference>
<comment type="caution">
    <text evidence="15">The sequence shown here is derived from an EMBL/GenBank/DDBJ whole genome shotgun (WGS) entry which is preliminary data.</text>
</comment>
<comment type="similarity">
    <text evidence="2">Belongs to the SNF2/RAD54 helicase family.</text>
</comment>
<feature type="region of interest" description="Disordered" evidence="12">
    <location>
        <begin position="329"/>
        <end position="355"/>
    </location>
</feature>
<keyword evidence="6" id="KW-0347">Helicase</keyword>
<organism evidence="15 16">
    <name type="scientific">Pichia californica</name>
    <dbReference type="NCBI Taxonomy" id="460514"/>
    <lineage>
        <taxon>Eukaryota</taxon>
        <taxon>Fungi</taxon>
        <taxon>Dikarya</taxon>
        <taxon>Ascomycota</taxon>
        <taxon>Saccharomycotina</taxon>
        <taxon>Pichiomycetes</taxon>
        <taxon>Pichiales</taxon>
        <taxon>Pichiaceae</taxon>
        <taxon>Pichia</taxon>
    </lineage>
</organism>
<keyword evidence="8" id="KW-0156">Chromatin regulator</keyword>
<feature type="compositionally biased region" description="Basic and acidic residues" evidence="12">
    <location>
        <begin position="1320"/>
        <end position="1336"/>
    </location>
</feature>
<feature type="region of interest" description="Disordered" evidence="12">
    <location>
        <begin position="259"/>
        <end position="312"/>
    </location>
</feature>
<feature type="compositionally biased region" description="Basic residues" evidence="12">
    <location>
        <begin position="40"/>
        <end position="52"/>
    </location>
</feature>
<feature type="region of interest" description="Disordered" evidence="12">
    <location>
        <begin position="1263"/>
        <end position="1292"/>
    </location>
</feature>
<dbReference type="PANTHER" id="PTHR10799">
    <property type="entry name" value="SNF2/RAD54 HELICASE FAMILY"/>
    <property type="match status" value="1"/>
</dbReference>
<evidence type="ECO:0000256" key="12">
    <source>
        <dbReference type="SAM" id="MobiDB-lite"/>
    </source>
</evidence>
<evidence type="ECO:0000256" key="5">
    <source>
        <dbReference type="ARBA" id="ARBA00022801"/>
    </source>
</evidence>
<feature type="compositionally biased region" description="Basic and acidic residues" evidence="12">
    <location>
        <begin position="329"/>
        <end position="352"/>
    </location>
</feature>
<feature type="compositionally biased region" description="Basic and acidic residues" evidence="12">
    <location>
        <begin position="433"/>
        <end position="448"/>
    </location>
</feature>
<dbReference type="GO" id="GO:0016787">
    <property type="term" value="F:hydrolase activity"/>
    <property type="evidence" value="ECO:0007669"/>
    <property type="project" value="UniProtKB-KW"/>
</dbReference>
<keyword evidence="11" id="KW-0175">Coiled coil</keyword>
<feature type="compositionally biased region" description="Polar residues" evidence="12">
    <location>
        <begin position="17"/>
        <end position="32"/>
    </location>
</feature>
<dbReference type="GO" id="GO:0003678">
    <property type="term" value="F:DNA helicase activity"/>
    <property type="evidence" value="ECO:0007669"/>
    <property type="project" value="UniProtKB-EC"/>
</dbReference>
<dbReference type="GO" id="GO:0005524">
    <property type="term" value="F:ATP binding"/>
    <property type="evidence" value="ECO:0007669"/>
    <property type="project" value="UniProtKB-KW"/>
</dbReference>
<feature type="region of interest" description="Disordered" evidence="12">
    <location>
        <begin position="1310"/>
        <end position="1342"/>
    </location>
</feature>
<keyword evidence="9" id="KW-0238">DNA-binding</keyword>
<evidence type="ECO:0000256" key="2">
    <source>
        <dbReference type="ARBA" id="ARBA00007025"/>
    </source>
</evidence>
<feature type="compositionally biased region" description="Acidic residues" evidence="12">
    <location>
        <begin position="61"/>
        <end position="70"/>
    </location>
</feature>
<keyword evidence="7" id="KW-0067">ATP-binding</keyword>
<sequence>MSGRKTRQNADEVIDLLSSSSDSEVAQGSSDFSDPPQPSIKKKSNISKKAKSKILNIKSDNDDDDDDESDDNIKTYNSVGDSRLRDQRNKQKDKQKSISETKKVSKKPSKKEIKFKHYDSDSFIEIGNESDSAQYQGNGHESDDSENEEGVSDDDEEDNDGYDDDDSRIQVPNSSPLKKKSKYSLELESSPPSKIRTKLPSLRDQFAFKIEKTNSDPANFKTDYLELKRQYPDLAASTIISALKSQKTLRNTMRYLKTISGSSPSTRKLSSSATTRRLDSLSRKSEKIILSSSPERGRRQSRLSVREERDARLKEKAKAIEKKKKLALEEKKKKLKREREIEKDLARKKAEAENVVSSKVVLNAEGTSIRDRFLSEYSRNAAAHSDEEGNDSGVEDLSDEGSDSSLEEVRAPSTRSRSGKKKYEDDDDYSPSSKREKTKTDRTNRAEKRSVVVEDDDFMLPEFELNKDSKMNKTARILKLFNNADIRDIIDLSLMKPEQASIIIKNRPYKNITEINQLDLRIDKKTHKLAKQPIERYIETITEKLSAYEAIDSLLKNCFEYSKSITGEIKKWGFNLKGKNLNGEISISTVDNIMDDESDDSDDSDDEVDVIDEPVKRKAPRKKFKVDGSENDDDFRVNGKKKIYKSRIDNSLVKDKVGYFSKKPKLMPAAIKLKDYQQVGINWIHMLFQKQLSCILADEMGLGKTAQVVAFLSHLKKKGYKGPHLIVVPSSTLENWLREFGKFSPTLKVIPYYGSVEEREELRYVLMEEDYDVVVTTYNLATGKIDSPFLHSMDFNVVVYDEGHMLKNAVSDRYKKLTKIKANFRLLLTGTPLQNNLKELISLLDFILPEIFDSKLEKLQLLFDQKATTKVENEKIEGEKYNPLMSEQAISKAKVMMSPFVLRRTKAQVMKDLPPKHTSIEYCELNPSQKEIYENELREIDEFRKEKARRNLLDEKELKKLSPLPNRSGNTLMILRKICMHPLLFRRHYTDAMLRIMSNKIMENPSYVDANKQFIFEDMQVMTDFELTQLCHTFPAELGRFVLKQSVYEDSGKVQLLVKLLTGIIERKEKVLIFSLFTQLLDILEKVLSVHNWKFLRLDGSTSVQTRQTMIDKFYEDKTIPIFLLSTKAGGFGINLVCATNVIIFDQSLNPHDDKQAEDRAHRVGQTKEVHVARLITKGSIEENILQLAFNKLQLDNSMMAQNVEDVLLKTVEDLLAKKDERKDKNEENKITELKSEEKKESVFQAFETPITMDMVEDAEKDLLDEPVEVSIDNDDESGKRKKRNRNNVNYFESGPNVIDKEFIISDDESETKHAKKQKVLKEKSQNTQNELKDESYEPNDEDISEISHTVNSSVPELKKNKDGIKLSVSHIPVLPSNQETQTHSSVVPRIRILTPEWLNQVMQSPPKPFSNHADMQVNEYFPNGSNKINHPGFVNIAPKREDNLHFSNPNSNGISTSINTNEISLEPKNVSQTIITSTGPHMKQEVIMPQITNIVNPEPMVVNEEKHQPDPVDDYL</sequence>
<feature type="compositionally biased region" description="Polar residues" evidence="12">
    <location>
        <begin position="259"/>
        <end position="275"/>
    </location>
</feature>
<feature type="compositionally biased region" description="Basic and acidic residues" evidence="12">
    <location>
        <begin position="110"/>
        <end position="120"/>
    </location>
</feature>
<dbReference type="GO" id="GO:0140658">
    <property type="term" value="F:ATP-dependent chromatin remodeler activity"/>
    <property type="evidence" value="ECO:0007669"/>
    <property type="project" value="UniProtKB-ARBA"/>
</dbReference>
<dbReference type="SMART" id="SM00490">
    <property type="entry name" value="HELICc"/>
    <property type="match status" value="1"/>
</dbReference>
<feature type="compositionally biased region" description="Basic and acidic residues" evidence="12">
    <location>
        <begin position="276"/>
        <end position="287"/>
    </location>
</feature>
<comment type="subcellular location">
    <subcellularLocation>
        <location evidence="1">Nucleus</location>
    </subcellularLocation>
</comment>
<dbReference type="Proteomes" id="UP000697127">
    <property type="component" value="Unassembled WGS sequence"/>
</dbReference>
<dbReference type="InterPro" id="IPR049730">
    <property type="entry name" value="SNF2/RAD54-like_C"/>
</dbReference>
<evidence type="ECO:0000256" key="10">
    <source>
        <dbReference type="ARBA" id="ARBA00023242"/>
    </source>
</evidence>
<name>A0A9P6WQN3_9ASCO</name>
<dbReference type="InterPro" id="IPR027417">
    <property type="entry name" value="P-loop_NTPase"/>
</dbReference>
<evidence type="ECO:0000256" key="7">
    <source>
        <dbReference type="ARBA" id="ARBA00022840"/>
    </source>
</evidence>
<dbReference type="EMBL" id="PUHW01000002">
    <property type="protein sequence ID" value="KAG0691361.1"/>
    <property type="molecule type" value="Genomic_DNA"/>
</dbReference>
<keyword evidence="16" id="KW-1185">Reference proteome</keyword>
<evidence type="ECO:0000259" key="13">
    <source>
        <dbReference type="PROSITE" id="PS51192"/>
    </source>
</evidence>
<evidence type="ECO:0000256" key="9">
    <source>
        <dbReference type="ARBA" id="ARBA00023125"/>
    </source>
</evidence>
<dbReference type="InterPro" id="IPR014001">
    <property type="entry name" value="Helicase_ATP-bd"/>
</dbReference>
<feature type="compositionally biased region" description="Acidic residues" evidence="12">
    <location>
        <begin position="388"/>
        <end position="406"/>
    </location>
</feature>
<dbReference type="CDD" id="cd18793">
    <property type="entry name" value="SF2_C_SNF"/>
    <property type="match status" value="1"/>
</dbReference>
<feature type="compositionally biased region" description="Low complexity" evidence="12">
    <location>
        <begin position="184"/>
        <end position="194"/>
    </location>
</feature>
<feature type="compositionally biased region" description="Acidic residues" evidence="12">
    <location>
        <begin position="1263"/>
        <end position="1276"/>
    </location>
</feature>
<dbReference type="Gene3D" id="3.40.50.300">
    <property type="entry name" value="P-loop containing nucleotide triphosphate hydrolases"/>
    <property type="match status" value="1"/>
</dbReference>
<keyword evidence="4" id="KW-0547">Nucleotide-binding</keyword>
<evidence type="ECO:0000256" key="1">
    <source>
        <dbReference type="ARBA" id="ARBA00004123"/>
    </source>
</evidence>
<dbReference type="Pfam" id="PF00271">
    <property type="entry name" value="Helicase_C"/>
    <property type="match status" value="1"/>
</dbReference>
<accession>A0A9P6WQN3</accession>
<dbReference type="InterPro" id="IPR000330">
    <property type="entry name" value="SNF2_N"/>
</dbReference>
<keyword evidence="5" id="KW-0378">Hydrolase</keyword>
<reference evidence="15" key="1">
    <citation type="submission" date="2020-11" db="EMBL/GenBank/DDBJ databases">
        <title>Kefir isolates.</title>
        <authorList>
            <person name="Marcisauskas S."/>
            <person name="Kim Y."/>
            <person name="Blasche S."/>
        </authorList>
    </citation>
    <scope>NUCLEOTIDE SEQUENCE</scope>
    <source>
        <strain evidence="15">Olga-1</strain>
    </source>
</reference>
<protein>
    <recommendedName>
        <fullName evidence="3">DNA helicase</fullName>
        <ecNumber evidence="3">3.6.4.12</ecNumber>
    </recommendedName>
</protein>
<keyword evidence="10" id="KW-0539">Nucleus</keyword>
<dbReference type="Gene3D" id="1.10.150.320">
    <property type="entry name" value="Photosystem II 12 kDa extrinsic protein"/>
    <property type="match status" value="1"/>
</dbReference>
<evidence type="ECO:0000256" key="6">
    <source>
        <dbReference type="ARBA" id="ARBA00022806"/>
    </source>
</evidence>
<feature type="coiled-coil region" evidence="11">
    <location>
        <begin position="1209"/>
        <end position="1237"/>
    </location>
</feature>